<dbReference type="SMART" id="SM00342">
    <property type="entry name" value="HTH_ARAC"/>
    <property type="match status" value="1"/>
</dbReference>
<dbReference type="Pfam" id="PF12833">
    <property type="entry name" value="HTH_18"/>
    <property type="match status" value="1"/>
</dbReference>
<organism evidence="2 3">
    <name type="scientific">Pseudaquabacterium inlustre</name>
    <dbReference type="NCBI Taxonomy" id="2984192"/>
    <lineage>
        <taxon>Bacteria</taxon>
        <taxon>Pseudomonadati</taxon>
        <taxon>Pseudomonadota</taxon>
        <taxon>Betaproteobacteria</taxon>
        <taxon>Burkholderiales</taxon>
        <taxon>Sphaerotilaceae</taxon>
        <taxon>Pseudaquabacterium</taxon>
    </lineage>
</organism>
<evidence type="ECO:0000259" key="1">
    <source>
        <dbReference type="PROSITE" id="PS01124"/>
    </source>
</evidence>
<feature type="domain" description="HTH araC/xylS-type" evidence="1">
    <location>
        <begin position="170"/>
        <end position="267"/>
    </location>
</feature>
<gene>
    <name evidence="2" type="ORF">AACH10_13775</name>
</gene>
<dbReference type="Proteomes" id="UP001365405">
    <property type="component" value="Unassembled WGS sequence"/>
</dbReference>
<dbReference type="PROSITE" id="PS01124">
    <property type="entry name" value="HTH_ARAC_FAMILY_2"/>
    <property type="match status" value="1"/>
</dbReference>
<dbReference type="Gene3D" id="1.10.10.60">
    <property type="entry name" value="Homeodomain-like"/>
    <property type="match status" value="1"/>
</dbReference>
<proteinExistence type="predicted"/>
<comment type="caution">
    <text evidence="2">The sequence shown here is derived from an EMBL/GenBank/DDBJ whole genome shotgun (WGS) entry which is preliminary data.</text>
</comment>
<sequence>MQTSPCTAAATAPRRCTSADRLMWITPDRVLYVGLLGVPSVRTMGGIVAYVALDGDIQIRTEQGDGGLDGAWQRTQLAVVQPYVRHQVACDTRHIAVLKVEPESVDLAQLPPLLRAPSGAVDDAAFVAHVRACHARLASAGRNLDLQLEDFDHLLFGRALAPRQIDPRIAAVLERIKRDPAAPAMAEEFAVQARLSFSRFLHLFKQEVGAPFRSFRTWKRARSLLHYVNRETNLAHVALDAGYPDSTHFSHSIRQVYGLKPRDIFAGSRKLRVIDPLPPRDGQRLGF</sequence>
<dbReference type="RefSeq" id="WP_341411003.1">
    <property type="nucleotide sequence ID" value="NZ_JBBUTH010000007.1"/>
</dbReference>
<protein>
    <submittedName>
        <fullName evidence="2">AraC family transcriptional regulator</fullName>
    </submittedName>
</protein>
<evidence type="ECO:0000313" key="3">
    <source>
        <dbReference type="Proteomes" id="UP001365405"/>
    </source>
</evidence>
<dbReference type="PANTHER" id="PTHR43436:SF1">
    <property type="entry name" value="TRANSCRIPTIONAL REGULATORY PROTEIN"/>
    <property type="match status" value="1"/>
</dbReference>
<dbReference type="InterPro" id="IPR018060">
    <property type="entry name" value="HTH_AraC"/>
</dbReference>
<dbReference type="EMBL" id="JBBUTH010000007">
    <property type="protein sequence ID" value="MEK8051315.1"/>
    <property type="molecule type" value="Genomic_DNA"/>
</dbReference>
<accession>A0ABU9CL98</accession>
<keyword evidence="3" id="KW-1185">Reference proteome</keyword>
<name>A0ABU9CL98_9BURK</name>
<evidence type="ECO:0000313" key="2">
    <source>
        <dbReference type="EMBL" id="MEK8051315.1"/>
    </source>
</evidence>
<reference evidence="2 3" key="1">
    <citation type="submission" date="2024-04" db="EMBL/GenBank/DDBJ databases">
        <title>Novel species of the genus Ideonella isolated from streams.</title>
        <authorList>
            <person name="Lu H."/>
        </authorList>
    </citation>
    <scope>NUCLEOTIDE SEQUENCE [LARGE SCALE GENOMIC DNA]</scope>
    <source>
        <strain evidence="2 3">DXS22W</strain>
    </source>
</reference>
<dbReference type="PANTHER" id="PTHR43436">
    <property type="entry name" value="ARAC-FAMILY TRANSCRIPTIONAL REGULATOR"/>
    <property type="match status" value="1"/>
</dbReference>